<evidence type="ECO:0000313" key="4">
    <source>
        <dbReference type="Proteomes" id="UP000593580"/>
    </source>
</evidence>
<evidence type="ECO:0000259" key="2">
    <source>
        <dbReference type="PROSITE" id="PS50887"/>
    </source>
</evidence>
<dbReference type="CDD" id="cd01949">
    <property type="entry name" value="GGDEF"/>
    <property type="match status" value="1"/>
</dbReference>
<dbReference type="EMBL" id="CP041406">
    <property type="protein sequence ID" value="QOP46541.1"/>
    <property type="molecule type" value="Genomic_DNA"/>
</dbReference>
<feature type="transmembrane region" description="Helical" evidence="1">
    <location>
        <begin position="52"/>
        <end position="70"/>
    </location>
</feature>
<evidence type="ECO:0000313" key="3">
    <source>
        <dbReference type="EMBL" id="QOP46541.1"/>
    </source>
</evidence>
<accession>A0A7M1BA88</accession>
<keyword evidence="1" id="KW-1133">Transmembrane helix</keyword>
<reference evidence="3 4" key="1">
    <citation type="submission" date="2019-07" db="EMBL/GenBank/DDBJ databases">
        <title>Sulfurimonas paralvinellae sp. nov., a novel mesophilic, hydrogen- and sulfur-oxidizing chemolithoautotroph within the Epsilonproteo- bacteria isolated from a deep-sea hydrothermal vent polychaete nest, reclassification of Thiomicrospira denitrificans as Sulfurimonas denitrificans comb. nov. and emended description of the genus Sulfurimonas.</title>
        <authorList>
            <person name="Wang S."/>
            <person name="Jiang L."/>
            <person name="Shao Z."/>
        </authorList>
    </citation>
    <scope>NUCLEOTIDE SEQUENCE [LARGE SCALE GENOMIC DNA]</scope>
    <source>
        <strain evidence="3 4">GO25</strain>
    </source>
</reference>
<dbReference type="SMART" id="SM00267">
    <property type="entry name" value="GGDEF"/>
    <property type="match status" value="1"/>
</dbReference>
<keyword evidence="1" id="KW-0812">Transmembrane</keyword>
<feature type="transmembrane region" description="Helical" evidence="1">
    <location>
        <begin position="106"/>
        <end position="123"/>
    </location>
</feature>
<dbReference type="Proteomes" id="UP000593580">
    <property type="component" value="Chromosome"/>
</dbReference>
<dbReference type="InterPro" id="IPR029787">
    <property type="entry name" value="Nucleotide_cyclase"/>
</dbReference>
<dbReference type="InterPro" id="IPR000160">
    <property type="entry name" value="GGDEF_dom"/>
</dbReference>
<dbReference type="KEGG" id="spal:FM071_09655"/>
<dbReference type="Gene3D" id="3.30.70.270">
    <property type="match status" value="1"/>
</dbReference>
<organism evidence="3 4">
    <name type="scientific">Sulfurimonas paralvinellae</name>
    <dbReference type="NCBI Taxonomy" id="317658"/>
    <lineage>
        <taxon>Bacteria</taxon>
        <taxon>Pseudomonadati</taxon>
        <taxon>Campylobacterota</taxon>
        <taxon>Epsilonproteobacteria</taxon>
        <taxon>Campylobacterales</taxon>
        <taxon>Sulfurimonadaceae</taxon>
        <taxon>Sulfurimonas</taxon>
    </lineage>
</organism>
<dbReference type="Pfam" id="PF00990">
    <property type="entry name" value="GGDEF"/>
    <property type="match status" value="1"/>
</dbReference>
<name>A0A7M1BA88_9BACT</name>
<protein>
    <submittedName>
        <fullName evidence="3">GGDEF domain-containing protein</fullName>
    </submittedName>
</protein>
<dbReference type="AlphaFoldDB" id="A0A7M1BA88"/>
<dbReference type="PROSITE" id="PS50887">
    <property type="entry name" value="GGDEF"/>
    <property type="match status" value="1"/>
</dbReference>
<evidence type="ECO:0000256" key="1">
    <source>
        <dbReference type="SAM" id="Phobius"/>
    </source>
</evidence>
<keyword evidence="1" id="KW-0472">Membrane</keyword>
<feature type="transmembrane region" description="Helical" evidence="1">
    <location>
        <begin position="130"/>
        <end position="149"/>
    </location>
</feature>
<dbReference type="PANTHER" id="PTHR44757">
    <property type="entry name" value="DIGUANYLATE CYCLASE DGCP"/>
    <property type="match status" value="1"/>
</dbReference>
<feature type="transmembrane region" description="Helical" evidence="1">
    <location>
        <begin position="18"/>
        <end position="37"/>
    </location>
</feature>
<dbReference type="SUPFAM" id="SSF55073">
    <property type="entry name" value="Nucleotide cyclase"/>
    <property type="match status" value="1"/>
</dbReference>
<dbReference type="PANTHER" id="PTHR44757:SF2">
    <property type="entry name" value="BIOFILM ARCHITECTURE MAINTENANCE PROTEIN MBAA"/>
    <property type="match status" value="1"/>
</dbReference>
<feature type="domain" description="GGDEF" evidence="2">
    <location>
        <begin position="224"/>
        <end position="351"/>
    </location>
</feature>
<dbReference type="InterPro" id="IPR052155">
    <property type="entry name" value="Biofilm_reg_signaling"/>
</dbReference>
<sequence>MKNDSIAQRYLENEKVQIFLRLFFIAIFMAVFYYDYYYAHNVDYRGYSAEEIMAAPVFVVFLNLFYFLTLKYFPYVMQKERILFSIIIDVALSVYVMYLIGSLSAYFAGILLWYIVGYGMRYGKLMAYTAYVAVLISWMVLITTSTYWLDERAMAIGWLITYLVIPLYYFKMVSQMHEYITILYENVEESAHKARHDELTALGNRYLFDADLNEYISRFHHDAKPFALFFVDLDSFKKINDEYGHDIGDKVLVEASRRLESIILDTYRLGGDEFVCMTHYENANELENIAKNLMFNLTMPCKDSNIVLSASIGIARFPDDATSDFDIKKRADLAMYAAKQAGKNRFYFYGEVA</sequence>
<keyword evidence="4" id="KW-1185">Reference proteome</keyword>
<dbReference type="InterPro" id="IPR043128">
    <property type="entry name" value="Rev_trsase/Diguanyl_cyclase"/>
</dbReference>
<gene>
    <name evidence="3" type="ORF">FM071_09655</name>
</gene>
<feature type="transmembrane region" description="Helical" evidence="1">
    <location>
        <begin position="155"/>
        <end position="170"/>
    </location>
</feature>
<dbReference type="RefSeq" id="WP_193110801.1">
    <property type="nucleotide sequence ID" value="NZ_CP041406.1"/>
</dbReference>
<dbReference type="NCBIfam" id="TIGR00254">
    <property type="entry name" value="GGDEF"/>
    <property type="match status" value="1"/>
</dbReference>
<proteinExistence type="predicted"/>